<dbReference type="eggNOG" id="COG1187">
    <property type="taxonomic scope" value="Bacteria"/>
</dbReference>
<dbReference type="EC" id="5.4.99.-" evidence="5"/>
<keyword evidence="2 4" id="KW-0694">RNA-binding</keyword>
<dbReference type="InterPro" id="IPR002942">
    <property type="entry name" value="S4_RNA-bd"/>
</dbReference>
<comment type="caution">
    <text evidence="7">The sequence shown here is derived from an EMBL/GenBank/DDBJ whole genome shotgun (WGS) entry which is preliminary data.</text>
</comment>
<dbReference type="RefSeq" id="WP_035451688.1">
    <property type="nucleotide sequence ID" value="NZ_AZGA01000002.1"/>
</dbReference>
<dbReference type="SUPFAM" id="SSF55120">
    <property type="entry name" value="Pseudouridine synthase"/>
    <property type="match status" value="1"/>
</dbReference>
<organism evidence="7 8">
    <name type="scientific">Agrilactobacillus composti DSM 18527 = JCM 14202</name>
    <dbReference type="NCBI Taxonomy" id="1423734"/>
    <lineage>
        <taxon>Bacteria</taxon>
        <taxon>Bacillati</taxon>
        <taxon>Bacillota</taxon>
        <taxon>Bacilli</taxon>
        <taxon>Lactobacillales</taxon>
        <taxon>Lactobacillaceae</taxon>
        <taxon>Agrilactobacillus</taxon>
    </lineage>
</organism>
<dbReference type="Pfam" id="PF00849">
    <property type="entry name" value="PseudoU_synth_2"/>
    <property type="match status" value="1"/>
</dbReference>
<dbReference type="SUPFAM" id="SSF55174">
    <property type="entry name" value="Alpha-L RNA-binding motif"/>
    <property type="match status" value="1"/>
</dbReference>
<dbReference type="EMBL" id="AZGA01000002">
    <property type="protein sequence ID" value="KRM36561.1"/>
    <property type="molecule type" value="Genomic_DNA"/>
</dbReference>
<dbReference type="InterPro" id="IPR006145">
    <property type="entry name" value="PsdUridine_synth_RsuA/RluA"/>
</dbReference>
<evidence type="ECO:0000256" key="5">
    <source>
        <dbReference type="RuleBase" id="RU003887"/>
    </source>
</evidence>
<dbReference type="Proteomes" id="UP000051236">
    <property type="component" value="Unassembled WGS sequence"/>
</dbReference>
<dbReference type="InterPro" id="IPR020103">
    <property type="entry name" value="PsdUridine_synth_cat_dom_sf"/>
</dbReference>
<accession>X0PQ11</accession>
<dbReference type="PROSITE" id="PS50889">
    <property type="entry name" value="S4"/>
    <property type="match status" value="1"/>
</dbReference>
<dbReference type="Gene3D" id="3.30.70.1560">
    <property type="entry name" value="Alpha-L RNA-binding motif"/>
    <property type="match status" value="1"/>
</dbReference>
<dbReference type="SMART" id="SM00363">
    <property type="entry name" value="S4"/>
    <property type="match status" value="1"/>
</dbReference>
<dbReference type="FunFam" id="3.30.70.580:FF:000005">
    <property type="entry name" value="Pseudouridine synthase"/>
    <property type="match status" value="1"/>
</dbReference>
<dbReference type="AlphaFoldDB" id="X0PQ11"/>
<evidence type="ECO:0000259" key="6">
    <source>
        <dbReference type="SMART" id="SM00363"/>
    </source>
</evidence>
<evidence type="ECO:0000256" key="4">
    <source>
        <dbReference type="PROSITE-ProRule" id="PRU00182"/>
    </source>
</evidence>
<protein>
    <recommendedName>
        <fullName evidence="5">Pseudouridine synthase</fullName>
        <ecNumber evidence="5">5.4.99.-</ecNumber>
    </recommendedName>
</protein>
<comment type="similarity">
    <text evidence="1 5">Belongs to the pseudouridine synthase RsuA family.</text>
</comment>
<dbReference type="PROSITE" id="PS01149">
    <property type="entry name" value="PSI_RSU"/>
    <property type="match status" value="1"/>
</dbReference>
<dbReference type="GO" id="GO:0120159">
    <property type="term" value="F:rRNA pseudouridine synthase activity"/>
    <property type="evidence" value="ECO:0007669"/>
    <property type="project" value="UniProtKB-ARBA"/>
</dbReference>
<evidence type="ECO:0000256" key="1">
    <source>
        <dbReference type="ARBA" id="ARBA00008348"/>
    </source>
</evidence>
<proteinExistence type="inferred from homology"/>
<keyword evidence="8" id="KW-1185">Reference proteome</keyword>
<evidence type="ECO:0000313" key="7">
    <source>
        <dbReference type="EMBL" id="KRM36561.1"/>
    </source>
</evidence>
<dbReference type="GO" id="GO:0005829">
    <property type="term" value="C:cytosol"/>
    <property type="evidence" value="ECO:0007669"/>
    <property type="project" value="UniProtKB-ARBA"/>
</dbReference>
<evidence type="ECO:0000313" key="8">
    <source>
        <dbReference type="Proteomes" id="UP000051236"/>
    </source>
</evidence>
<dbReference type="STRING" id="1423734.FC83_GL002433"/>
<dbReference type="Gene3D" id="3.10.290.10">
    <property type="entry name" value="RNA-binding S4 domain"/>
    <property type="match status" value="1"/>
</dbReference>
<dbReference type="InterPro" id="IPR020094">
    <property type="entry name" value="TruA/RsuA/RluB/E/F_N"/>
</dbReference>
<sequence length="248" mass="27776">MSEERLQKVIANAGVTSRRKAEALIQSGRVKVNDKVIKELGVKVGPGDEVSVDGLPIEREKRVYFLLYKPRGVISAVTDDKGRKTVSDFFVDIPQRVYPVGRLDYDTSGLLIMTNDGQLANLLMHPRYEVDKTYIAKVGKIPDTQAQIQLRKGVYIDKRKTAHAKVSILSSDRQKDTAIVKITIHEGMNHQVKKMFEAVGSKVIKLARESFGFLDLTGLSAGQHRPLSHQEVEMLRTQAQGNDPKKIR</sequence>
<dbReference type="Gene3D" id="3.30.70.580">
    <property type="entry name" value="Pseudouridine synthase I, catalytic domain, N-terminal subdomain"/>
    <property type="match status" value="1"/>
</dbReference>
<dbReference type="InterPro" id="IPR042092">
    <property type="entry name" value="PsdUridine_s_RsuA/RluB/E/F_cat"/>
</dbReference>
<evidence type="ECO:0000256" key="3">
    <source>
        <dbReference type="ARBA" id="ARBA00023235"/>
    </source>
</evidence>
<name>X0PQ11_9LACO</name>
<dbReference type="InterPro" id="IPR036986">
    <property type="entry name" value="S4_RNA-bd_sf"/>
</dbReference>
<evidence type="ECO:0000256" key="2">
    <source>
        <dbReference type="ARBA" id="ARBA00022884"/>
    </source>
</evidence>
<dbReference type="NCBIfam" id="TIGR00093">
    <property type="entry name" value="pseudouridine synthase"/>
    <property type="match status" value="1"/>
</dbReference>
<dbReference type="InterPro" id="IPR000748">
    <property type="entry name" value="PsdUridine_synth_RsuA/RluB/E/F"/>
</dbReference>
<dbReference type="CDD" id="cd02870">
    <property type="entry name" value="PseudoU_synth_RsuA_like"/>
    <property type="match status" value="1"/>
</dbReference>
<dbReference type="InterPro" id="IPR050343">
    <property type="entry name" value="RsuA_PseudoU_synthase"/>
</dbReference>
<dbReference type="GO" id="GO:0003723">
    <property type="term" value="F:RNA binding"/>
    <property type="evidence" value="ECO:0007669"/>
    <property type="project" value="UniProtKB-KW"/>
</dbReference>
<dbReference type="CDD" id="cd00165">
    <property type="entry name" value="S4"/>
    <property type="match status" value="1"/>
</dbReference>
<dbReference type="PATRIC" id="fig|1423734.3.peg.2467"/>
<dbReference type="FunFam" id="3.30.70.1560:FF:000001">
    <property type="entry name" value="Pseudouridine synthase"/>
    <property type="match status" value="1"/>
</dbReference>
<gene>
    <name evidence="7" type="ORF">FC83_GL002433</name>
</gene>
<reference evidence="7 8" key="1">
    <citation type="journal article" date="2015" name="Genome Announc.">
        <title>Expanding the biotechnology potential of lactobacilli through comparative genomics of 213 strains and associated genera.</title>
        <authorList>
            <person name="Sun Z."/>
            <person name="Harris H.M."/>
            <person name="McCann A."/>
            <person name="Guo C."/>
            <person name="Argimon S."/>
            <person name="Zhang W."/>
            <person name="Yang X."/>
            <person name="Jeffery I.B."/>
            <person name="Cooney J.C."/>
            <person name="Kagawa T.F."/>
            <person name="Liu W."/>
            <person name="Song Y."/>
            <person name="Salvetti E."/>
            <person name="Wrobel A."/>
            <person name="Rasinkangas P."/>
            <person name="Parkhill J."/>
            <person name="Rea M.C."/>
            <person name="O'Sullivan O."/>
            <person name="Ritari J."/>
            <person name="Douillard F.P."/>
            <person name="Paul Ross R."/>
            <person name="Yang R."/>
            <person name="Briner A.E."/>
            <person name="Felis G.E."/>
            <person name="de Vos W.M."/>
            <person name="Barrangou R."/>
            <person name="Klaenhammer T.R."/>
            <person name="Caufield P.W."/>
            <person name="Cui Y."/>
            <person name="Zhang H."/>
            <person name="O'Toole P.W."/>
        </authorList>
    </citation>
    <scope>NUCLEOTIDE SEQUENCE [LARGE SCALE GENOMIC DNA]</scope>
    <source>
        <strain evidence="7 8">DSM 18527</strain>
    </source>
</reference>
<dbReference type="InterPro" id="IPR018496">
    <property type="entry name" value="PsdUridine_synth_RsuA/RluB_CS"/>
</dbReference>
<keyword evidence="3 5" id="KW-0413">Isomerase</keyword>
<dbReference type="OrthoDB" id="9807213at2"/>
<dbReference type="PANTHER" id="PTHR47683:SF2">
    <property type="entry name" value="RNA-BINDING S4 DOMAIN-CONTAINING PROTEIN"/>
    <property type="match status" value="1"/>
</dbReference>
<dbReference type="FunFam" id="3.10.290.10:FF:000003">
    <property type="entry name" value="Pseudouridine synthase"/>
    <property type="match status" value="1"/>
</dbReference>
<dbReference type="PANTHER" id="PTHR47683">
    <property type="entry name" value="PSEUDOURIDINE SYNTHASE FAMILY PROTEIN-RELATED"/>
    <property type="match status" value="1"/>
</dbReference>
<feature type="domain" description="RNA-binding S4" evidence="6">
    <location>
        <begin position="4"/>
        <end position="65"/>
    </location>
</feature>
<dbReference type="Pfam" id="PF01479">
    <property type="entry name" value="S4"/>
    <property type="match status" value="1"/>
</dbReference>
<dbReference type="GO" id="GO:0000455">
    <property type="term" value="P:enzyme-directed rRNA pseudouridine synthesis"/>
    <property type="evidence" value="ECO:0007669"/>
    <property type="project" value="UniProtKB-ARBA"/>
</dbReference>